<evidence type="ECO:0000313" key="1">
    <source>
        <dbReference type="EMBL" id="TBU28334.1"/>
    </source>
</evidence>
<protein>
    <submittedName>
        <fullName evidence="1">Uncharacterized protein</fullName>
    </submittedName>
</protein>
<dbReference type="EMBL" id="ML143422">
    <property type="protein sequence ID" value="TBU28334.1"/>
    <property type="molecule type" value="Genomic_DNA"/>
</dbReference>
<dbReference type="AlphaFoldDB" id="A0A4Q9ML50"/>
<name>A0A4Q9ML50_9APHY</name>
<accession>A0A4Q9ML50</accession>
<gene>
    <name evidence="1" type="ORF">BD311DRAFT_758450</name>
</gene>
<reference evidence="1" key="1">
    <citation type="submission" date="2019-01" db="EMBL/GenBank/DDBJ databases">
        <title>Draft genome sequences of three monokaryotic isolates of the white-rot basidiomycete fungus Dichomitus squalens.</title>
        <authorList>
            <consortium name="DOE Joint Genome Institute"/>
            <person name="Lopez S.C."/>
            <person name="Andreopoulos B."/>
            <person name="Pangilinan J."/>
            <person name="Lipzen A."/>
            <person name="Riley R."/>
            <person name="Ahrendt S."/>
            <person name="Ng V."/>
            <person name="Barry K."/>
            <person name="Daum C."/>
            <person name="Grigoriev I.V."/>
            <person name="Hilden K.S."/>
            <person name="Makela M.R."/>
            <person name="de Vries R.P."/>
        </authorList>
    </citation>
    <scope>NUCLEOTIDE SEQUENCE [LARGE SCALE GENOMIC DNA]</scope>
    <source>
        <strain evidence="1">OM18370.1</strain>
    </source>
</reference>
<organism evidence="1">
    <name type="scientific">Dichomitus squalens</name>
    <dbReference type="NCBI Taxonomy" id="114155"/>
    <lineage>
        <taxon>Eukaryota</taxon>
        <taxon>Fungi</taxon>
        <taxon>Dikarya</taxon>
        <taxon>Basidiomycota</taxon>
        <taxon>Agaricomycotina</taxon>
        <taxon>Agaricomycetes</taxon>
        <taxon>Polyporales</taxon>
        <taxon>Polyporaceae</taxon>
        <taxon>Dichomitus</taxon>
    </lineage>
</organism>
<proteinExistence type="predicted"/>
<sequence length="60" mass="7188">MPWSVIHDIEYMLKHKWNPAIHGNMLHKTRSNTIPECAISNRFSIQCEDQRRQVLSIHLY</sequence>
<dbReference type="Proteomes" id="UP000292957">
    <property type="component" value="Unassembled WGS sequence"/>
</dbReference>